<dbReference type="SUPFAM" id="SSF51695">
    <property type="entry name" value="PLC-like phosphodiesterases"/>
    <property type="match status" value="1"/>
</dbReference>
<dbReference type="PANTHER" id="PTHR31571">
    <property type="entry name" value="ALTERED INHERITANCE OF MITOCHONDRIA PROTEIN 6"/>
    <property type="match status" value="1"/>
</dbReference>
<organism evidence="4 5">
    <name type="scientific">Rhizodiscina lignyota</name>
    <dbReference type="NCBI Taxonomy" id="1504668"/>
    <lineage>
        <taxon>Eukaryota</taxon>
        <taxon>Fungi</taxon>
        <taxon>Dikarya</taxon>
        <taxon>Ascomycota</taxon>
        <taxon>Pezizomycotina</taxon>
        <taxon>Dothideomycetes</taxon>
        <taxon>Pleosporomycetidae</taxon>
        <taxon>Aulographales</taxon>
        <taxon>Rhizodiscinaceae</taxon>
        <taxon>Rhizodiscina</taxon>
    </lineage>
</organism>
<evidence type="ECO:0000256" key="3">
    <source>
        <dbReference type="SAM" id="Phobius"/>
    </source>
</evidence>
<comment type="caution">
    <text evidence="4">The sequence shown here is derived from an EMBL/GenBank/DDBJ whole genome shotgun (WGS) entry which is preliminary data.</text>
</comment>
<dbReference type="AlphaFoldDB" id="A0A9P4I5T5"/>
<reference evidence="4" key="1">
    <citation type="journal article" date="2020" name="Stud. Mycol.">
        <title>101 Dothideomycetes genomes: a test case for predicting lifestyles and emergence of pathogens.</title>
        <authorList>
            <person name="Haridas S."/>
            <person name="Albert R."/>
            <person name="Binder M."/>
            <person name="Bloem J."/>
            <person name="Labutti K."/>
            <person name="Salamov A."/>
            <person name="Andreopoulos B."/>
            <person name="Baker S."/>
            <person name="Barry K."/>
            <person name="Bills G."/>
            <person name="Bluhm B."/>
            <person name="Cannon C."/>
            <person name="Castanera R."/>
            <person name="Culley D."/>
            <person name="Daum C."/>
            <person name="Ezra D."/>
            <person name="Gonzalez J."/>
            <person name="Henrissat B."/>
            <person name="Kuo A."/>
            <person name="Liang C."/>
            <person name="Lipzen A."/>
            <person name="Lutzoni F."/>
            <person name="Magnuson J."/>
            <person name="Mondo S."/>
            <person name="Nolan M."/>
            <person name="Ohm R."/>
            <person name="Pangilinan J."/>
            <person name="Park H.-J."/>
            <person name="Ramirez L."/>
            <person name="Alfaro M."/>
            <person name="Sun H."/>
            <person name="Tritt A."/>
            <person name="Yoshinaga Y."/>
            <person name="Zwiers L.-H."/>
            <person name="Turgeon B."/>
            <person name="Goodwin S."/>
            <person name="Spatafora J."/>
            <person name="Crous P."/>
            <person name="Grigoriev I."/>
        </authorList>
    </citation>
    <scope>NUCLEOTIDE SEQUENCE</scope>
    <source>
        <strain evidence="4">CBS 133067</strain>
    </source>
</reference>
<gene>
    <name evidence="4" type="ORF">NA57DRAFT_68007</name>
</gene>
<accession>A0A9P4I5T5</accession>
<feature type="transmembrane region" description="Helical" evidence="3">
    <location>
        <begin position="349"/>
        <end position="369"/>
    </location>
</feature>
<dbReference type="EMBL" id="ML978131">
    <property type="protein sequence ID" value="KAF2095706.1"/>
    <property type="molecule type" value="Genomic_DNA"/>
</dbReference>
<comment type="similarity">
    <text evidence="1">Belongs to the AIM6 family.</text>
</comment>
<name>A0A9P4I5T5_9PEZI</name>
<dbReference type="PANTHER" id="PTHR31571:SF1">
    <property type="entry name" value="ALTERED INHERITANCE OF MITOCHONDRIA PROTEIN 6"/>
    <property type="match status" value="1"/>
</dbReference>
<dbReference type="Proteomes" id="UP000799772">
    <property type="component" value="Unassembled WGS sequence"/>
</dbReference>
<evidence type="ECO:0000313" key="5">
    <source>
        <dbReference type="Proteomes" id="UP000799772"/>
    </source>
</evidence>
<dbReference type="InterPro" id="IPR051236">
    <property type="entry name" value="HAT_RTT109-like"/>
</dbReference>
<sequence>MYTPGANLTAKQPNNTEIPPVDGLSRWKEDFFTSVIPIMCHSYNDYWRPDLVSFALGAGCMGVEVDVWLDGTSLLVGYDPSELHPNRTLRTVFLDPLLEILIQQNPDEQWANHTVYDRARGVFSTQPNTPLTLLVNVKTDPQKTWEIVTAELEPLRANQFLTRFEVVHTAPGYREKQDMWPGPITIVGTGNMNRDAYRRYVFSRPSIEVDGYTSSDHYEYHDSFYDAPLEVLPNGNLFTQGLANGMVWTGSSQLDNADEAYFASASFNKAIGSVRMGFSRKQLNAVREQVYIAKKSNLKSRYYDLPSWPTNYRDYVWDVLSREGVDMLSIHDLESVAKRGWSKGYTRTAVWMTFVYFWLFSMSVVALLYKRLLVLGTA</sequence>
<proteinExistence type="inferred from homology"/>
<dbReference type="GO" id="GO:0006629">
    <property type="term" value="P:lipid metabolic process"/>
    <property type="evidence" value="ECO:0007669"/>
    <property type="project" value="InterPro"/>
</dbReference>
<evidence type="ECO:0000256" key="1">
    <source>
        <dbReference type="ARBA" id="ARBA00008858"/>
    </source>
</evidence>
<keyword evidence="3" id="KW-0472">Membrane</keyword>
<protein>
    <recommendedName>
        <fullName evidence="2">Altered inheritance of mitochondria protein 6</fullName>
    </recommendedName>
</protein>
<keyword evidence="3" id="KW-1133">Transmembrane helix</keyword>
<dbReference type="OrthoDB" id="4153866at2759"/>
<dbReference type="GO" id="GO:0008081">
    <property type="term" value="F:phosphoric diester hydrolase activity"/>
    <property type="evidence" value="ECO:0007669"/>
    <property type="project" value="InterPro"/>
</dbReference>
<evidence type="ECO:0000256" key="2">
    <source>
        <dbReference type="ARBA" id="ARBA00014286"/>
    </source>
</evidence>
<keyword evidence="3" id="KW-0812">Transmembrane</keyword>
<dbReference type="InterPro" id="IPR017946">
    <property type="entry name" value="PLC-like_Pdiesterase_TIM-brl"/>
</dbReference>
<evidence type="ECO:0000313" key="4">
    <source>
        <dbReference type="EMBL" id="KAF2095706.1"/>
    </source>
</evidence>
<keyword evidence="5" id="KW-1185">Reference proteome</keyword>